<dbReference type="InterPro" id="IPR051257">
    <property type="entry name" value="Diverse_CBS-Domain"/>
</dbReference>
<dbReference type="STRING" id="402384.HM131_12715"/>
<keyword evidence="5" id="KW-1185">Reference proteome</keyword>
<dbReference type="NCBIfam" id="NF041630">
    <property type="entry name" value="CBS_CbpB"/>
    <property type="match status" value="1"/>
</dbReference>
<dbReference type="CDD" id="cd04643">
    <property type="entry name" value="CBS_pair_bac"/>
    <property type="match status" value="1"/>
</dbReference>
<dbReference type="InterPro" id="IPR046342">
    <property type="entry name" value="CBS_dom_sf"/>
</dbReference>
<evidence type="ECO:0000256" key="1">
    <source>
        <dbReference type="ARBA" id="ARBA00023122"/>
    </source>
</evidence>
<proteinExistence type="predicted"/>
<dbReference type="AlphaFoldDB" id="A0A1W5ZWE9"/>
<dbReference type="OrthoDB" id="2375431at2"/>
<dbReference type="Proteomes" id="UP000192527">
    <property type="component" value="Chromosome"/>
</dbReference>
<accession>A0A1W5ZWE9</accession>
<sequence length="156" mass="17757">MVSLEKERLELDIPQVSDIMIPSEKVAHVQVGNPLEHALLVLVKSGYSAVPVLDPTYKFQGVISKTKILEETLGIEDFELNRLSEIQVKEIMDTDVPCLNLDDNMIDALHKLIDFPFVCVTNEDGEFDGIVTRRTILKQFSKHYHETLKHLLNDND</sequence>
<evidence type="ECO:0000256" key="2">
    <source>
        <dbReference type="PROSITE-ProRule" id="PRU00703"/>
    </source>
</evidence>
<evidence type="ECO:0000259" key="3">
    <source>
        <dbReference type="PROSITE" id="PS51371"/>
    </source>
</evidence>
<dbReference type="InterPro" id="IPR000644">
    <property type="entry name" value="CBS_dom"/>
</dbReference>
<evidence type="ECO:0000313" key="5">
    <source>
        <dbReference type="Proteomes" id="UP000192527"/>
    </source>
</evidence>
<keyword evidence="1 2" id="KW-0129">CBS domain</keyword>
<feature type="domain" description="CBS" evidence="3">
    <location>
        <begin position="20"/>
        <end position="80"/>
    </location>
</feature>
<dbReference type="PROSITE" id="PS51371">
    <property type="entry name" value="CBS"/>
    <property type="match status" value="2"/>
</dbReference>
<dbReference type="EMBL" id="CP020772">
    <property type="protein sequence ID" value="ARI77656.1"/>
    <property type="molecule type" value="Genomic_DNA"/>
</dbReference>
<protein>
    <recommendedName>
        <fullName evidence="3">CBS domain-containing protein</fullName>
    </recommendedName>
</protein>
<dbReference type="SUPFAM" id="SSF54631">
    <property type="entry name" value="CBS-domain pair"/>
    <property type="match status" value="1"/>
</dbReference>
<dbReference type="PANTHER" id="PTHR43080:SF30">
    <property type="entry name" value="CYCLIC DI-AMP RECEPTOR B"/>
    <property type="match status" value="1"/>
</dbReference>
<evidence type="ECO:0000313" key="4">
    <source>
        <dbReference type="EMBL" id="ARI77656.1"/>
    </source>
</evidence>
<name>A0A1W5ZWE9_9BACI</name>
<reference evidence="4 5" key="1">
    <citation type="submission" date="2017-04" db="EMBL/GenBank/DDBJ databases">
        <title>The whole genome sequencing and assembly of Halobacillus mangrovi strain.</title>
        <authorList>
            <person name="Lee S.-J."/>
            <person name="Park M.-K."/>
            <person name="Kim J.-Y."/>
            <person name="Lee Y.-J."/>
            <person name="Yi H."/>
            <person name="Bahn Y.-S."/>
            <person name="Kim J.F."/>
            <person name="Lee D.-W."/>
        </authorList>
    </citation>
    <scope>NUCLEOTIDE SEQUENCE [LARGE SCALE GENOMIC DNA]</scope>
    <source>
        <strain evidence="4 5">KTB 131</strain>
    </source>
</reference>
<feature type="domain" description="CBS" evidence="3">
    <location>
        <begin position="92"/>
        <end position="147"/>
    </location>
</feature>
<dbReference type="KEGG" id="hmn:HM131_12715"/>
<dbReference type="InterPro" id="IPR048125">
    <property type="entry name" value="CBS_CbpB"/>
</dbReference>
<dbReference type="Pfam" id="PF00571">
    <property type="entry name" value="CBS"/>
    <property type="match status" value="2"/>
</dbReference>
<gene>
    <name evidence="4" type="ORF">HM131_12715</name>
</gene>
<dbReference type="PANTHER" id="PTHR43080">
    <property type="entry name" value="CBS DOMAIN-CONTAINING PROTEIN CBSX3, MITOCHONDRIAL"/>
    <property type="match status" value="1"/>
</dbReference>
<dbReference type="RefSeq" id="WP_085030117.1">
    <property type="nucleotide sequence ID" value="NZ_CP020772.1"/>
</dbReference>
<dbReference type="Gene3D" id="3.10.580.10">
    <property type="entry name" value="CBS-domain"/>
    <property type="match status" value="1"/>
</dbReference>
<organism evidence="4 5">
    <name type="scientific">Halobacillus mangrovi</name>
    <dbReference type="NCBI Taxonomy" id="402384"/>
    <lineage>
        <taxon>Bacteria</taxon>
        <taxon>Bacillati</taxon>
        <taxon>Bacillota</taxon>
        <taxon>Bacilli</taxon>
        <taxon>Bacillales</taxon>
        <taxon>Bacillaceae</taxon>
        <taxon>Halobacillus</taxon>
    </lineage>
</organism>